<dbReference type="Proteomes" id="UP000001887">
    <property type="component" value="Chromosome"/>
</dbReference>
<dbReference type="AlphaFoldDB" id="D2R3H4"/>
<dbReference type="InterPro" id="IPR015424">
    <property type="entry name" value="PyrdxlP-dep_Trfase"/>
</dbReference>
<evidence type="ECO:0000256" key="8">
    <source>
        <dbReference type="ARBA" id="ARBA00022898"/>
    </source>
</evidence>
<keyword evidence="8 12" id="KW-0663">Pyridoxal phosphate</keyword>
<dbReference type="InterPro" id="IPR001917">
    <property type="entry name" value="Aminotrans_II_pyridoxalP_BS"/>
</dbReference>
<dbReference type="GO" id="GO:0009102">
    <property type="term" value="P:biotin biosynthetic process"/>
    <property type="evidence" value="ECO:0007669"/>
    <property type="project" value="UniProtKB-KW"/>
</dbReference>
<keyword evidence="15" id="KW-1185">Reference proteome</keyword>
<proteinExistence type="inferred from homology"/>
<evidence type="ECO:0000256" key="11">
    <source>
        <dbReference type="ARBA" id="ARBA00047715"/>
    </source>
</evidence>
<sequence precursor="true">MPSPFDWTHDELARLEREGLRRSLVTRTSPQLASRIASSRGTLLNFGSNDYLALAADERLREAARRAIDEVGVGSGASPLVTGFGRYHAVLAERLAQFEHAERALLLVSGYAANVAVVTALVGRGDLILSDARNHASIIDGCRLAGAEIAIYRHGDVEHARELLVSRPGVRRKLIITDSLFSMDGDIAPLESLADLAEEHGAMLVVDEAHATGVFGARGSGVVEALGLESRIAVRVGTLSKSLGSSGGFIVGPASVIDLLMSTARTFIFSTAGTEAAAAAALKALEIVEQEPALRASLLAMSQTFRAELRSRGFQVQCSAPATGSQKIPLPDASQIIPIVLGDPLRTMQVAQQLRERGIWVPGIRPPSVPQGQSLLRISLTSAHTSSDLDQLLSELLALLPAASRENSRS</sequence>
<dbReference type="eggNOG" id="COG0156">
    <property type="taxonomic scope" value="Bacteria"/>
</dbReference>
<keyword evidence="14" id="KW-0012">Acyltransferase</keyword>
<dbReference type="EMBL" id="CP001848">
    <property type="protein sequence ID" value="ADB15205.1"/>
    <property type="molecule type" value="Genomic_DNA"/>
</dbReference>
<reference evidence="14 15" key="1">
    <citation type="journal article" date="2009" name="Stand. Genomic Sci.">
        <title>Complete genome sequence of Pirellula staleyi type strain (ATCC 27377).</title>
        <authorList>
            <person name="Clum A."/>
            <person name="Tindall B.J."/>
            <person name="Sikorski J."/>
            <person name="Ivanova N."/>
            <person name="Mavrommatis K."/>
            <person name="Lucas S."/>
            <person name="Glavina del Rio T."/>
            <person name="Nolan M."/>
            <person name="Chen F."/>
            <person name="Tice H."/>
            <person name="Pitluck S."/>
            <person name="Cheng J.F."/>
            <person name="Chertkov O."/>
            <person name="Brettin T."/>
            <person name="Han C."/>
            <person name="Detter J.C."/>
            <person name="Kuske C."/>
            <person name="Bruce D."/>
            <person name="Goodwin L."/>
            <person name="Ovchinikova G."/>
            <person name="Pati A."/>
            <person name="Mikhailova N."/>
            <person name="Chen A."/>
            <person name="Palaniappan K."/>
            <person name="Land M."/>
            <person name="Hauser L."/>
            <person name="Chang Y.J."/>
            <person name="Jeffries C.D."/>
            <person name="Chain P."/>
            <person name="Rohde M."/>
            <person name="Goker M."/>
            <person name="Bristow J."/>
            <person name="Eisen J.A."/>
            <person name="Markowitz V."/>
            <person name="Hugenholtz P."/>
            <person name="Kyrpides N.C."/>
            <person name="Klenk H.P."/>
            <person name="Lapidus A."/>
        </authorList>
    </citation>
    <scope>NUCLEOTIDE SEQUENCE [LARGE SCALE GENOMIC DNA]</scope>
    <source>
        <strain evidence="15">ATCC 27377 / DSM 6068 / ICPB 4128</strain>
    </source>
</reference>
<comment type="cofactor">
    <cofactor evidence="1 12">
        <name>pyridoxal 5'-phosphate</name>
        <dbReference type="ChEBI" id="CHEBI:597326"/>
    </cofactor>
</comment>
<dbReference type="Gene3D" id="3.90.1150.10">
    <property type="entry name" value="Aspartate Aminotransferase, domain 1"/>
    <property type="match status" value="1"/>
</dbReference>
<dbReference type="Gene3D" id="3.40.640.10">
    <property type="entry name" value="Type I PLP-dependent aspartate aminotransferase-like (Major domain)"/>
    <property type="match status" value="1"/>
</dbReference>
<keyword evidence="7" id="KW-0093">Biotin biosynthesis</keyword>
<gene>
    <name evidence="14" type="ordered locus">Psta_0518</name>
</gene>
<evidence type="ECO:0000256" key="9">
    <source>
        <dbReference type="ARBA" id="ARBA00032610"/>
    </source>
</evidence>
<evidence type="ECO:0000256" key="6">
    <source>
        <dbReference type="ARBA" id="ARBA00022679"/>
    </source>
</evidence>
<dbReference type="CDD" id="cd06454">
    <property type="entry name" value="KBL_like"/>
    <property type="match status" value="1"/>
</dbReference>
<evidence type="ECO:0000256" key="7">
    <source>
        <dbReference type="ARBA" id="ARBA00022756"/>
    </source>
</evidence>
<feature type="domain" description="Aminotransferase class I/classII large" evidence="13">
    <location>
        <begin position="43"/>
        <end position="395"/>
    </location>
</feature>
<protein>
    <recommendedName>
        <fullName evidence="5">8-amino-7-oxononanoate synthase</fullName>
        <ecNumber evidence="5">2.3.1.47</ecNumber>
    </recommendedName>
    <alternativeName>
        <fullName evidence="9">7-keto-8-amino-pelargonic acid synthase</fullName>
    </alternativeName>
    <alternativeName>
        <fullName evidence="10">8-amino-7-ketopelargonate synthase</fullName>
    </alternativeName>
</protein>
<dbReference type="InterPro" id="IPR004839">
    <property type="entry name" value="Aminotransferase_I/II_large"/>
</dbReference>
<evidence type="ECO:0000313" key="15">
    <source>
        <dbReference type="Proteomes" id="UP000001887"/>
    </source>
</evidence>
<comment type="subunit">
    <text evidence="4">Homodimer.</text>
</comment>
<dbReference type="GO" id="GO:0030170">
    <property type="term" value="F:pyridoxal phosphate binding"/>
    <property type="evidence" value="ECO:0007669"/>
    <property type="project" value="InterPro"/>
</dbReference>
<dbReference type="InterPro" id="IPR050087">
    <property type="entry name" value="AON_synthase_class-II"/>
</dbReference>
<evidence type="ECO:0000256" key="5">
    <source>
        <dbReference type="ARBA" id="ARBA00013187"/>
    </source>
</evidence>
<dbReference type="EC" id="2.3.1.47" evidence="5"/>
<evidence type="ECO:0000313" key="14">
    <source>
        <dbReference type="EMBL" id="ADB15205.1"/>
    </source>
</evidence>
<dbReference type="InterPro" id="IPR015421">
    <property type="entry name" value="PyrdxlP-dep_Trfase_major"/>
</dbReference>
<dbReference type="PANTHER" id="PTHR13693">
    <property type="entry name" value="CLASS II AMINOTRANSFERASE/8-AMINO-7-OXONONANOATE SYNTHASE"/>
    <property type="match status" value="1"/>
</dbReference>
<comment type="similarity">
    <text evidence="3">Belongs to the class-II pyridoxal-phosphate-dependent aminotransferase family. BioF subfamily.</text>
</comment>
<dbReference type="STRING" id="530564.Psta_0518"/>
<dbReference type="PROSITE" id="PS00599">
    <property type="entry name" value="AA_TRANSFER_CLASS_2"/>
    <property type="match status" value="1"/>
</dbReference>
<evidence type="ECO:0000259" key="13">
    <source>
        <dbReference type="Pfam" id="PF00155"/>
    </source>
</evidence>
<evidence type="ECO:0000256" key="4">
    <source>
        <dbReference type="ARBA" id="ARBA00011738"/>
    </source>
</evidence>
<name>D2R3H4_PIRSD</name>
<evidence type="ECO:0000256" key="3">
    <source>
        <dbReference type="ARBA" id="ARBA00010008"/>
    </source>
</evidence>
<dbReference type="Pfam" id="PF00155">
    <property type="entry name" value="Aminotran_1_2"/>
    <property type="match status" value="1"/>
</dbReference>
<accession>D2R3H4</accession>
<dbReference type="PANTHER" id="PTHR13693:SF100">
    <property type="entry name" value="8-AMINO-7-OXONONANOATE SYNTHASE"/>
    <property type="match status" value="1"/>
</dbReference>
<keyword evidence="6 14" id="KW-0808">Transferase</keyword>
<evidence type="ECO:0000256" key="10">
    <source>
        <dbReference type="ARBA" id="ARBA00033381"/>
    </source>
</evidence>
<dbReference type="SUPFAM" id="SSF53383">
    <property type="entry name" value="PLP-dependent transferases"/>
    <property type="match status" value="1"/>
</dbReference>
<dbReference type="GO" id="GO:0008710">
    <property type="term" value="F:8-amino-7-oxononanoate synthase activity"/>
    <property type="evidence" value="ECO:0007669"/>
    <property type="project" value="UniProtKB-EC"/>
</dbReference>
<dbReference type="HOGENOM" id="CLU_015846_11_2_0"/>
<comment type="catalytic activity">
    <reaction evidence="11">
        <text>6-carboxyhexanoyl-[ACP] + L-alanine + H(+) = (8S)-8-amino-7-oxononanoate + holo-[ACP] + CO2</text>
        <dbReference type="Rhea" id="RHEA:42288"/>
        <dbReference type="Rhea" id="RHEA-COMP:9685"/>
        <dbReference type="Rhea" id="RHEA-COMP:9955"/>
        <dbReference type="ChEBI" id="CHEBI:15378"/>
        <dbReference type="ChEBI" id="CHEBI:16526"/>
        <dbReference type="ChEBI" id="CHEBI:57972"/>
        <dbReference type="ChEBI" id="CHEBI:64479"/>
        <dbReference type="ChEBI" id="CHEBI:78846"/>
        <dbReference type="ChEBI" id="CHEBI:149468"/>
        <dbReference type="EC" id="2.3.1.47"/>
    </reaction>
</comment>
<comment type="pathway">
    <text evidence="2">Cofactor biosynthesis; biotin biosynthesis.</text>
</comment>
<evidence type="ECO:0000256" key="12">
    <source>
        <dbReference type="RuleBase" id="RU003693"/>
    </source>
</evidence>
<organism evidence="14 15">
    <name type="scientific">Pirellula staleyi (strain ATCC 27377 / DSM 6068 / ICPB 4128)</name>
    <name type="common">Pirella staleyi</name>
    <dbReference type="NCBI Taxonomy" id="530564"/>
    <lineage>
        <taxon>Bacteria</taxon>
        <taxon>Pseudomonadati</taxon>
        <taxon>Planctomycetota</taxon>
        <taxon>Planctomycetia</taxon>
        <taxon>Pirellulales</taxon>
        <taxon>Pirellulaceae</taxon>
        <taxon>Pirellula</taxon>
    </lineage>
</organism>
<dbReference type="InterPro" id="IPR015422">
    <property type="entry name" value="PyrdxlP-dep_Trfase_small"/>
</dbReference>
<dbReference type="OrthoDB" id="9807157at2"/>
<evidence type="ECO:0000256" key="2">
    <source>
        <dbReference type="ARBA" id="ARBA00004746"/>
    </source>
</evidence>
<evidence type="ECO:0000256" key="1">
    <source>
        <dbReference type="ARBA" id="ARBA00001933"/>
    </source>
</evidence>
<dbReference type="KEGG" id="psl:Psta_0518"/>